<dbReference type="GO" id="GO:0006071">
    <property type="term" value="P:glycerol metabolic process"/>
    <property type="evidence" value="ECO:0007669"/>
    <property type="project" value="UniProtKB-KW"/>
</dbReference>
<dbReference type="InterPro" id="IPR014757">
    <property type="entry name" value="Tscrpt_reg_IclR_C"/>
</dbReference>
<dbReference type="RefSeq" id="WP_068916196.1">
    <property type="nucleotide sequence ID" value="NZ_AP022600.1"/>
</dbReference>
<dbReference type="PROSITE" id="PS51077">
    <property type="entry name" value="HTH_ICLR"/>
    <property type="match status" value="1"/>
</dbReference>
<dbReference type="SUPFAM" id="SSF55781">
    <property type="entry name" value="GAF domain-like"/>
    <property type="match status" value="1"/>
</dbReference>
<keyword evidence="3" id="KW-0238">DNA-binding</keyword>
<sequence>MSTDAGDVTVRKVKSAVRTVELLEYLAGRQDRPARIREICTALDMPRSSAHALLRTLMAQGWVRCDDSGTQYGIGVRALLVGTSYLDSDPYLPLITPFLDELRADLDETFHLGRLDGTDVVYLATRESKQYQRSASRVGRRLPAYATALGKALLADRTGFGRDAHVPRALEALTPHTITDQTVLHEALEEIRVRGHAVDNEENTPGVRCFAVTLRYCQPSQDAISASVPVARLTPEREAEIVQALHTVCDKVSRVVRPVANGDKWFAS</sequence>
<reference evidence="9 10" key="1">
    <citation type="submission" date="2018-06" db="EMBL/GenBank/DDBJ databases">
        <authorList>
            <consortium name="Pathogen Informatics"/>
            <person name="Doyle S."/>
        </authorList>
    </citation>
    <scope>NUCLEOTIDE SEQUENCE [LARGE SCALE GENOMIC DNA]</scope>
    <source>
        <strain evidence="9 10">NCTC10821</strain>
    </source>
</reference>
<keyword evidence="1" id="KW-0319">Glycerol metabolism</keyword>
<keyword evidence="4" id="KW-0804">Transcription</keyword>
<dbReference type="Pfam" id="PF09339">
    <property type="entry name" value="HTH_IclR"/>
    <property type="match status" value="1"/>
</dbReference>
<dbReference type="InterPro" id="IPR029016">
    <property type="entry name" value="GAF-like_dom_sf"/>
</dbReference>
<evidence type="ECO:0000259" key="8">
    <source>
        <dbReference type="PROSITE" id="PS51078"/>
    </source>
</evidence>
<dbReference type="GO" id="GO:0003700">
    <property type="term" value="F:DNA-binding transcription factor activity"/>
    <property type="evidence" value="ECO:0007669"/>
    <property type="project" value="TreeGrafter"/>
</dbReference>
<keyword evidence="10" id="KW-1185">Reference proteome</keyword>
<dbReference type="Gene3D" id="3.30.450.40">
    <property type="match status" value="1"/>
</dbReference>
<feature type="domain" description="IclR-ED" evidence="8">
    <location>
        <begin position="77"/>
        <end position="258"/>
    </location>
</feature>
<dbReference type="InterPro" id="IPR005471">
    <property type="entry name" value="Tscrpt_reg_IclR_N"/>
</dbReference>
<evidence type="ECO:0000256" key="3">
    <source>
        <dbReference type="ARBA" id="ARBA00023125"/>
    </source>
</evidence>
<dbReference type="PANTHER" id="PTHR30136:SF24">
    <property type="entry name" value="HTH-TYPE TRANSCRIPTIONAL REPRESSOR ALLR"/>
    <property type="match status" value="1"/>
</dbReference>
<dbReference type="InterPro" id="IPR036390">
    <property type="entry name" value="WH_DNA-bd_sf"/>
</dbReference>
<evidence type="ECO:0000313" key="9">
    <source>
        <dbReference type="EMBL" id="STZ57425.1"/>
    </source>
</evidence>
<dbReference type="FunFam" id="1.10.10.10:FF:000056">
    <property type="entry name" value="IclR family transcriptional regulator"/>
    <property type="match status" value="1"/>
</dbReference>
<dbReference type="Proteomes" id="UP000254978">
    <property type="component" value="Unassembled WGS sequence"/>
</dbReference>
<comment type="function">
    <text evidence="5">May be an activator protein for the gylABX operon.</text>
</comment>
<dbReference type="GO" id="GO:0045892">
    <property type="term" value="P:negative regulation of DNA-templated transcription"/>
    <property type="evidence" value="ECO:0007669"/>
    <property type="project" value="TreeGrafter"/>
</dbReference>
<dbReference type="Pfam" id="PF01614">
    <property type="entry name" value="IclR_C"/>
    <property type="match status" value="1"/>
</dbReference>
<dbReference type="EMBL" id="UGQT01000001">
    <property type="protein sequence ID" value="STZ57425.1"/>
    <property type="molecule type" value="Genomic_DNA"/>
</dbReference>
<evidence type="ECO:0000313" key="10">
    <source>
        <dbReference type="Proteomes" id="UP000254978"/>
    </source>
</evidence>
<gene>
    <name evidence="9" type="primary">iclR_1</name>
    <name evidence="9" type="ORF">NCTC10821_00925</name>
</gene>
<dbReference type="InterPro" id="IPR050707">
    <property type="entry name" value="HTH_MetabolicPath_Reg"/>
</dbReference>
<evidence type="ECO:0000256" key="4">
    <source>
        <dbReference type="ARBA" id="ARBA00023163"/>
    </source>
</evidence>
<protein>
    <recommendedName>
        <fullName evidence="6">Glycerol operon regulatory protein</fullName>
    </recommendedName>
</protein>
<evidence type="ECO:0000259" key="7">
    <source>
        <dbReference type="PROSITE" id="PS51077"/>
    </source>
</evidence>
<accession>A0A378TC12</accession>
<name>A0A378TC12_9MYCO</name>
<dbReference type="PROSITE" id="PS51078">
    <property type="entry name" value="ICLR_ED"/>
    <property type="match status" value="1"/>
</dbReference>
<organism evidence="9 10">
    <name type="scientific">Mycolicibacterium tokaiense</name>
    <dbReference type="NCBI Taxonomy" id="39695"/>
    <lineage>
        <taxon>Bacteria</taxon>
        <taxon>Bacillati</taxon>
        <taxon>Actinomycetota</taxon>
        <taxon>Actinomycetes</taxon>
        <taxon>Mycobacteriales</taxon>
        <taxon>Mycobacteriaceae</taxon>
        <taxon>Mycolicibacterium</taxon>
    </lineage>
</organism>
<evidence type="ECO:0000256" key="1">
    <source>
        <dbReference type="ARBA" id="ARBA00022798"/>
    </source>
</evidence>
<feature type="domain" description="HTH iclR-type" evidence="7">
    <location>
        <begin position="13"/>
        <end position="76"/>
    </location>
</feature>
<dbReference type="PANTHER" id="PTHR30136">
    <property type="entry name" value="HELIX-TURN-HELIX TRANSCRIPTIONAL REGULATOR, ICLR FAMILY"/>
    <property type="match status" value="1"/>
</dbReference>
<dbReference type="AlphaFoldDB" id="A0A378TC12"/>
<dbReference type="SUPFAM" id="SSF46785">
    <property type="entry name" value="Winged helix' DNA-binding domain"/>
    <property type="match status" value="1"/>
</dbReference>
<dbReference type="OrthoDB" id="9000968at2"/>
<evidence type="ECO:0000256" key="2">
    <source>
        <dbReference type="ARBA" id="ARBA00023015"/>
    </source>
</evidence>
<dbReference type="InterPro" id="IPR036388">
    <property type="entry name" value="WH-like_DNA-bd_sf"/>
</dbReference>
<dbReference type="SMART" id="SM00346">
    <property type="entry name" value="HTH_ICLR"/>
    <property type="match status" value="1"/>
</dbReference>
<proteinExistence type="predicted"/>
<dbReference type="GO" id="GO:0003677">
    <property type="term" value="F:DNA binding"/>
    <property type="evidence" value="ECO:0007669"/>
    <property type="project" value="UniProtKB-KW"/>
</dbReference>
<keyword evidence="2" id="KW-0805">Transcription regulation</keyword>
<dbReference type="Gene3D" id="1.10.10.10">
    <property type="entry name" value="Winged helix-like DNA-binding domain superfamily/Winged helix DNA-binding domain"/>
    <property type="match status" value="1"/>
</dbReference>
<evidence type="ECO:0000256" key="5">
    <source>
        <dbReference type="ARBA" id="ARBA00058938"/>
    </source>
</evidence>
<evidence type="ECO:0000256" key="6">
    <source>
        <dbReference type="ARBA" id="ARBA00070406"/>
    </source>
</evidence>